<feature type="region of interest" description="Disordered" evidence="1">
    <location>
        <begin position="20"/>
        <end position="39"/>
    </location>
</feature>
<dbReference type="EMBL" id="MSKI01000005">
    <property type="protein sequence ID" value="OLO57139.1"/>
    <property type="molecule type" value="Genomic_DNA"/>
</dbReference>
<dbReference type="Proteomes" id="UP000185736">
    <property type="component" value="Unassembled WGS sequence"/>
</dbReference>
<dbReference type="RefSeq" id="WP_075250117.1">
    <property type="nucleotide sequence ID" value="NZ_MSGO01000051.1"/>
</dbReference>
<comment type="caution">
    <text evidence="2">The sequence shown here is derived from an EMBL/GenBank/DDBJ whole genome shotgun (WGS) entry which is preliminary data.</text>
</comment>
<name>A0A1Q8HYL8_9ACTO</name>
<dbReference type="AlphaFoldDB" id="A0A1Q8HYL8"/>
<protein>
    <submittedName>
        <fullName evidence="2">Uncharacterized protein</fullName>
    </submittedName>
</protein>
<reference evidence="4 5" key="1">
    <citation type="submission" date="2016-12" db="EMBL/GenBank/DDBJ databases">
        <title>Genomic comparison of strains in the 'Actinomyces naeslundii' group.</title>
        <authorList>
            <person name="Mughal S.R."/>
            <person name="Do T."/>
            <person name="Gilbert S.C."/>
            <person name="Witherden E.A."/>
            <person name="Didelot X."/>
            <person name="Beighton D."/>
        </authorList>
    </citation>
    <scope>NUCLEOTIDE SEQUENCE [LARGE SCALE GENOMIC DNA]</scope>
    <source>
        <strain evidence="3 5">S24V</strain>
        <strain evidence="2 4">S64C</strain>
    </source>
</reference>
<evidence type="ECO:0000256" key="1">
    <source>
        <dbReference type="SAM" id="MobiDB-lite"/>
    </source>
</evidence>
<evidence type="ECO:0000313" key="4">
    <source>
        <dbReference type="Proteomes" id="UP000185736"/>
    </source>
</evidence>
<dbReference type="EMBL" id="MSGO01000051">
    <property type="protein sequence ID" value="OLL13947.1"/>
    <property type="molecule type" value="Genomic_DNA"/>
</dbReference>
<evidence type="ECO:0000313" key="2">
    <source>
        <dbReference type="EMBL" id="OLL13947.1"/>
    </source>
</evidence>
<dbReference type="Proteomes" id="UP000186855">
    <property type="component" value="Unassembled WGS sequence"/>
</dbReference>
<sequence length="126" mass="14036">MSRIKRSDIKDSVQTVLTSRNQPGMTGWIPRTDQPSTEDRDSVEADLLALRGLLEKHGDALSGDIEKDAALVTAARRRGHAVDLVVGRERAPYNDEAGFLSWIEHNGSVILTLAPVRELYEEVARW</sequence>
<proteinExistence type="predicted"/>
<accession>A0A1Q8HYL8</accession>
<organism evidence="2 4">
    <name type="scientific">Actinomyces oris</name>
    <dbReference type="NCBI Taxonomy" id="544580"/>
    <lineage>
        <taxon>Bacteria</taxon>
        <taxon>Bacillati</taxon>
        <taxon>Actinomycetota</taxon>
        <taxon>Actinomycetes</taxon>
        <taxon>Actinomycetales</taxon>
        <taxon>Actinomycetaceae</taxon>
        <taxon>Actinomyces</taxon>
    </lineage>
</organism>
<gene>
    <name evidence="3" type="ORF">BKH30_00490</name>
    <name evidence="2" type="ORF">BKH32_11205</name>
</gene>
<evidence type="ECO:0000313" key="3">
    <source>
        <dbReference type="EMBL" id="OLO57139.1"/>
    </source>
</evidence>
<evidence type="ECO:0000313" key="5">
    <source>
        <dbReference type="Proteomes" id="UP000186855"/>
    </source>
</evidence>